<dbReference type="RefSeq" id="WP_271418808.1">
    <property type="nucleotide sequence ID" value="NZ_CP115668.1"/>
</dbReference>
<organism evidence="2 3">
    <name type="scientific">Cutibacterium equinum</name>
    <dbReference type="NCBI Taxonomy" id="3016342"/>
    <lineage>
        <taxon>Bacteria</taxon>
        <taxon>Bacillati</taxon>
        <taxon>Actinomycetota</taxon>
        <taxon>Actinomycetes</taxon>
        <taxon>Propionibacteriales</taxon>
        <taxon>Propionibacteriaceae</taxon>
        <taxon>Cutibacterium</taxon>
    </lineage>
</organism>
<accession>A0ABY7R1X5</accession>
<protein>
    <submittedName>
        <fullName evidence="2">Uncharacterized protein</fullName>
    </submittedName>
</protein>
<sequence>MSMVPLLVESSALVGGGVTLLVLLIALGIVRGVGKGRPHS</sequence>
<keyword evidence="1" id="KW-0812">Transmembrane</keyword>
<gene>
    <name evidence="2" type="ORF">O6R08_03815</name>
</gene>
<evidence type="ECO:0000256" key="1">
    <source>
        <dbReference type="SAM" id="Phobius"/>
    </source>
</evidence>
<name>A0ABY7R1X5_9ACTN</name>
<dbReference type="EMBL" id="CP115668">
    <property type="protein sequence ID" value="WCC80628.1"/>
    <property type="molecule type" value="Genomic_DNA"/>
</dbReference>
<dbReference type="Proteomes" id="UP001212097">
    <property type="component" value="Chromosome"/>
</dbReference>
<evidence type="ECO:0000313" key="3">
    <source>
        <dbReference type="Proteomes" id="UP001212097"/>
    </source>
</evidence>
<keyword evidence="1" id="KW-1133">Transmembrane helix</keyword>
<keyword evidence="1" id="KW-0472">Membrane</keyword>
<evidence type="ECO:0000313" key="2">
    <source>
        <dbReference type="EMBL" id="WCC80628.1"/>
    </source>
</evidence>
<reference evidence="2 3" key="1">
    <citation type="submission" date="2023-06" db="EMBL/GenBank/DDBJ databases">
        <title>The Gram-positive Non-spore-bearing Anaerobic Bacilli of Human Feces.</title>
        <authorList>
            <person name="Eggerth A.H."/>
        </authorList>
    </citation>
    <scope>NUCLEOTIDE SEQUENCE [LARGE SCALE GENOMIC DNA]</scope>
    <source>
        <strain evidence="2 3">CBA3108</strain>
    </source>
</reference>
<keyword evidence="3" id="KW-1185">Reference proteome</keyword>
<feature type="transmembrane region" description="Helical" evidence="1">
    <location>
        <begin position="12"/>
        <end position="30"/>
    </location>
</feature>
<proteinExistence type="predicted"/>